<sequence>MTPADLLDEVTVVVVTHHSAHCLEALDALLAQCPHVVISDNASGDGTPGQARQRWPHATVLVHGRNLGFGAANNRALAETRTPLALLLNPDCEITPDGLRALVQAANDMPDAAIVAPQLEGAPGRPDVNYRWPSTAWSSRGPGAEGPACVGFVVGAAMLFRLARFEGVGFFDEGFFLYYEDDDLCLRLFQQGRPIVVWPAVAAVHRARGSVKGKTPWKSEYLRGYHHAQSKLIYTAKHRSPGQARRQRWSVLLGTTLALPLRAIAWSPRLLARMAGRWMGLVQWRPRD</sequence>
<dbReference type="CDD" id="cd04186">
    <property type="entry name" value="GT_2_like_c"/>
    <property type="match status" value="1"/>
</dbReference>
<dbReference type="Pfam" id="PF00535">
    <property type="entry name" value="Glycos_transf_2"/>
    <property type="match status" value="1"/>
</dbReference>
<dbReference type="EMBL" id="JAVDWE010000003">
    <property type="protein sequence ID" value="MDR7093780.1"/>
    <property type="molecule type" value="Genomic_DNA"/>
</dbReference>
<dbReference type="RefSeq" id="WP_204732351.1">
    <property type="nucleotide sequence ID" value="NZ_JAVDWE010000003.1"/>
</dbReference>
<dbReference type="PANTHER" id="PTHR43179">
    <property type="entry name" value="RHAMNOSYLTRANSFERASE WBBL"/>
    <property type="match status" value="1"/>
</dbReference>
<protein>
    <submittedName>
        <fullName evidence="2">GT2 family glycosyltransferase</fullName>
    </submittedName>
</protein>
<dbReference type="InterPro" id="IPR001173">
    <property type="entry name" value="Glyco_trans_2-like"/>
</dbReference>
<dbReference type="PANTHER" id="PTHR43179:SF7">
    <property type="entry name" value="RHAMNOSYLTRANSFERASE WBBL"/>
    <property type="match status" value="1"/>
</dbReference>
<comment type="caution">
    <text evidence="2">The sequence shown here is derived from an EMBL/GenBank/DDBJ whole genome shotgun (WGS) entry which is preliminary data.</text>
</comment>
<reference evidence="2 3" key="1">
    <citation type="submission" date="2023-07" db="EMBL/GenBank/DDBJ databases">
        <title>Sorghum-associated microbial communities from plants grown in Nebraska, USA.</title>
        <authorList>
            <person name="Schachtman D."/>
        </authorList>
    </citation>
    <scope>NUCLEOTIDE SEQUENCE [LARGE SCALE GENOMIC DNA]</scope>
    <source>
        <strain evidence="2 3">BE240</strain>
    </source>
</reference>
<keyword evidence="3" id="KW-1185">Reference proteome</keyword>
<name>A0ABU1V8M9_9BURK</name>
<evidence type="ECO:0000259" key="1">
    <source>
        <dbReference type="Pfam" id="PF00535"/>
    </source>
</evidence>
<proteinExistence type="predicted"/>
<organism evidence="2 3">
    <name type="scientific">Hydrogenophaga laconesensis</name>
    <dbReference type="NCBI Taxonomy" id="1805971"/>
    <lineage>
        <taxon>Bacteria</taxon>
        <taxon>Pseudomonadati</taxon>
        <taxon>Pseudomonadota</taxon>
        <taxon>Betaproteobacteria</taxon>
        <taxon>Burkholderiales</taxon>
        <taxon>Comamonadaceae</taxon>
        <taxon>Hydrogenophaga</taxon>
    </lineage>
</organism>
<gene>
    <name evidence="2" type="ORF">J2X09_001512</name>
</gene>
<dbReference type="InterPro" id="IPR029044">
    <property type="entry name" value="Nucleotide-diphossugar_trans"/>
</dbReference>
<feature type="domain" description="Glycosyltransferase 2-like" evidence="1">
    <location>
        <begin position="11"/>
        <end position="157"/>
    </location>
</feature>
<evidence type="ECO:0000313" key="2">
    <source>
        <dbReference type="EMBL" id="MDR7093780.1"/>
    </source>
</evidence>
<accession>A0ABU1V8M9</accession>
<evidence type="ECO:0000313" key="3">
    <source>
        <dbReference type="Proteomes" id="UP001265550"/>
    </source>
</evidence>
<dbReference type="Gene3D" id="3.90.550.10">
    <property type="entry name" value="Spore Coat Polysaccharide Biosynthesis Protein SpsA, Chain A"/>
    <property type="match status" value="1"/>
</dbReference>
<dbReference type="SUPFAM" id="SSF53448">
    <property type="entry name" value="Nucleotide-diphospho-sugar transferases"/>
    <property type="match status" value="1"/>
</dbReference>
<dbReference type="Proteomes" id="UP001265550">
    <property type="component" value="Unassembled WGS sequence"/>
</dbReference>